<feature type="chain" id="PRO_5042829032" evidence="2">
    <location>
        <begin position="24"/>
        <end position="943"/>
    </location>
</feature>
<evidence type="ECO:0000313" key="3">
    <source>
        <dbReference type="EMBL" id="KAK3953819.1"/>
    </source>
</evidence>
<feature type="compositionally biased region" description="Acidic residues" evidence="1">
    <location>
        <begin position="701"/>
        <end position="711"/>
    </location>
</feature>
<feature type="region of interest" description="Disordered" evidence="1">
    <location>
        <begin position="27"/>
        <end position="69"/>
    </location>
</feature>
<feature type="region of interest" description="Disordered" evidence="1">
    <location>
        <begin position="752"/>
        <end position="840"/>
    </location>
</feature>
<evidence type="ECO:0000313" key="4">
    <source>
        <dbReference type="Proteomes" id="UP001303222"/>
    </source>
</evidence>
<dbReference type="Proteomes" id="UP001303222">
    <property type="component" value="Unassembled WGS sequence"/>
</dbReference>
<protein>
    <submittedName>
        <fullName evidence="3">Uncharacterized protein</fullName>
    </submittedName>
</protein>
<comment type="caution">
    <text evidence="3">The sequence shown here is derived from an EMBL/GenBank/DDBJ whole genome shotgun (WGS) entry which is preliminary data.</text>
</comment>
<organism evidence="3 4">
    <name type="scientific">Pseudoneurospora amorphoporcata</name>
    <dbReference type="NCBI Taxonomy" id="241081"/>
    <lineage>
        <taxon>Eukaryota</taxon>
        <taxon>Fungi</taxon>
        <taxon>Dikarya</taxon>
        <taxon>Ascomycota</taxon>
        <taxon>Pezizomycotina</taxon>
        <taxon>Sordariomycetes</taxon>
        <taxon>Sordariomycetidae</taxon>
        <taxon>Sordariales</taxon>
        <taxon>Sordariaceae</taxon>
        <taxon>Pseudoneurospora</taxon>
    </lineage>
</organism>
<dbReference type="AlphaFoldDB" id="A0AAN6NZH7"/>
<feature type="compositionally biased region" description="Low complexity" evidence="1">
    <location>
        <begin position="279"/>
        <end position="295"/>
    </location>
</feature>
<feature type="region of interest" description="Disordered" evidence="1">
    <location>
        <begin position="681"/>
        <end position="719"/>
    </location>
</feature>
<feature type="compositionally biased region" description="Polar residues" evidence="1">
    <location>
        <begin position="301"/>
        <end position="375"/>
    </location>
</feature>
<gene>
    <name evidence="3" type="ORF">QBC32DRAFT_209243</name>
</gene>
<feature type="compositionally biased region" description="Low complexity" evidence="1">
    <location>
        <begin position="29"/>
        <end position="38"/>
    </location>
</feature>
<sequence length="943" mass="101702">MLPFFGSLVVTFLLFLFSNIVDALPQPQPQQINPNNPNNQPPLPKPTKKEPKPKHPWKPGDPIPKPRKTPWTTIPCPCLTYPDSLFTTRTSWGDPMITINEWTIDTWDVVDSTKMVDVVVDVPTGVSEMVIYAPTNVPDVVVYERPEDASCISASLATVVPEYVFSVAKREPGPKPASTPTVTAVAKATAAATSHTDHTTFVRGTRRRPIVTGTFALDGTPTVADAPGFVGVASAHAAFGHHVSSSDSAVTTTVVVTEVVSSSTSPTFTATVTVTEFSEVDEVSSSASTSTSTSTHKPRKTLSSTSTHKCRKTPSTTTHKPRKTLSSTSTHKCRKTPSTTTHKPRKTLSSTSTHKCRKTPSTTTHKPRKTPSTTTHKPRKIPSVGSTSTTVTSIELVVATNTPTLKSIPSLITPFVPPMPTRSTLDDAKEGCIECQDIFEDKGVVPPETWTWPGPVRHPFDSEKRSLEEEGVEEGGVEYGGRPRPKRFGKLIPVAEEESSDIDPAGLTVDVDLDVRDMEGELNDIDPAGLTVDVDFDDEDEDENVDGEVKDTYKVTTRRRQLVPPEVHLDVNDKEFAGPGLFVPSNINLTNNHDANGVTAHAPVEEESDNAPVKITRQLVPPEFHVTDPDILAGPSPFLAPNMTLSKNKNHTTIHSTTTNADDPEISIPADFVPYNDTIHTNTNNTTNLAGTDRLPVPPPGEDEGEGEPPLDDNIKSKKWHGSTLPKDFIFGETLLPLDKATFTGVFNRKFGVTDPAKSPLNRPADSQLASKGRVAGALDTDTEGALDTRSSLSSRDTLSSLDTDTRSSLSSLSPLSPRGTDSTKETQSPASPLINLSTLSTKSTKSTKLSSTSTCNCAHNKDAHHWRDTMSPMERATEICMSGGGCKITHGYEEMCVMVGGGPNPCACLGGAVGEWQSHHRGVWWLWSAVHCGGSAVVITER</sequence>
<feature type="compositionally biased region" description="Low complexity" evidence="1">
    <location>
        <begin position="788"/>
        <end position="819"/>
    </location>
</feature>
<feature type="signal peptide" evidence="2">
    <location>
        <begin position="1"/>
        <end position="23"/>
    </location>
</feature>
<evidence type="ECO:0000256" key="1">
    <source>
        <dbReference type="SAM" id="MobiDB-lite"/>
    </source>
</evidence>
<keyword evidence="4" id="KW-1185">Reference proteome</keyword>
<reference evidence="3" key="2">
    <citation type="submission" date="2023-06" db="EMBL/GenBank/DDBJ databases">
        <authorList>
            <consortium name="Lawrence Berkeley National Laboratory"/>
            <person name="Mondo S.J."/>
            <person name="Hensen N."/>
            <person name="Bonometti L."/>
            <person name="Westerberg I."/>
            <person name="Brannstrom I.O."/>
            <person name="Guillou S."/>
            <person name="Cros-Aarteil S."/>
            <person name="Calhoun S."/>
            <person name="Haridas S."/>
            <person name="Kuo A."/>
            <person name="Pangilinan J."/>
            <person name="Riley R."/>
            <person name="Labutti K."/>
            <person name="Andreopoulos B."/>
            <person name="Lipzen A."/>
            <person name="Chen C."/>
            <person name="Yanf M."/>
            <person name="Daum C."/>
            <person name="Ng V."/>
            <person name="Clum A."/>
            <person name="Steindorff A."/>
            <person name="Ohm R."/>
            <person name="Martin F."/>
            <person name="Silar P."/>
            <person name="Natvig D."/>
            <person name="Lalanne C."/>
            <person name="Gautier V."/>
            <person name="Ament-Velasquez S.L."/>
            <person name="Kruys A."/>
            <person name="Hutchinson M.I."/>
            <person name="Powell A.J."/>
            <person name="Barry K."/>
            <person name="Miller A.N."/>
            <person name="Grigoriev I.V."/>
            <person name="Debuchy R."/>
            <person name="Gladieux P."/>
            <person name="Thoren M.H."/>
            <person name="Johannesson H."/>
        </authorList>
    </citation>
    <scope>NUCLEOTIDE SEQUENCE</scope>
    <source>
        <strain evidence="3">CBS 626.80</strain>
    </source>
</reference>
<name>A0AAN6NZH7_9PEZI</name>
<dbReference type="EMBL" id="MU859099">
    <property type="protein sequence ID" value="KAK3953819.1"/>
    <property type="molecule type" value="Genomic_DNA"/>
</dbReference>
<reference evidence="3" key="1">
    <citation type="journal article" date="2023" name="Mol. Phylogenet. Evol.">
        <title>Genome-scale phylogeny and comparative genomics of the fungal order Sordariales.</title>
        <authorList>
            <person name="Hensen N."/>
            <person name="Bonometti L."/>
            <person name="Westerberg I."/>
            <person name="Brannstrom I.O."/>
            <person name="Guillou S."/>
            <person name="Cros-Aarteil S."/>
            <person name="Calhoun S."/>
            <person name="Haridas S."/>
            <person name="Kuo A."/>
            <person name="Mondo S."/>
            <person name="Pangilinan J."/>
            <person name="Riley R."/>
            <person name="LaButti K."/>
            <person name="Andreopoulos B."/>
            <person name="Lipzen A."/>
            <person name="Chen C."/>
            <person name="Yan M."/>
            <person name="Daum C."/>
            <person name="Ng V."/>
            <person name="Clum A."/>
            <person name="Steindorff A."/>
            <person name="Ohm R.A."/>
            <person name="Martin F."/>
            <person name="Silar P."/>
            <person name="Natvig D.O."/>
            <person name="Lalanne C."/>
            <person name="Gautier V."/>
            <person name="Ament-Velasquez S.L."/>
            <person name="Kruys A."/>
            <person name="Hutchinson M.I."/>
            <person name="Powell A.J."/>
            <person name="Barry K."/>
            <person name="Miller A.N."/>
            <person name="Grigoriev I.V."/>
            <person name="Debuchy R."/>
            <person name="Gladieux P."/>
            <person name="Hiltunen Thoren M."/>
            <person name="Johannesson H."/>
        </authorList>
    </citation>
    <scope>NUCLEOTIDE SEQUENCE</scope>
    <source>
        <strain evidence="3">CBS 626.80</strain>
    </source>
</reference>
<evidence type="ECO:0000256" key="2">
    <source>
        <dbReference type="SAM" id="SignalP"/>
    </source>
</evidence>
<feature type="region of interest" description="Disordered" evidence="1">
    <location>
        <begin position="279"/>
        <end position="388"/>
    </location>
</feature>
<accession>A0AAN6NZH7</accession>
<proteinExistence type="predicted"/>
<keyword evidence="2" id="KW-0732">Signal</keyword>